<protein>
    <recommendedName>
        <fullName evidence="4">Transmembrane protein</fullName>
    </recommendedName>
</protein>
<name>A0ABQ4YVZ3_9ASTR</name>
<reference evidence="2" key="2">
    <citation type="submission" date="2022-01" db="EMBL/GenBank/DDBJ databases">
        <authorList>
            <person name="Yamashiro T."/>
            <person name="Shiraishi A."/>
            <person name="Satake H."/>
            <person name="Nakayama K."/>
        </authorList>
    </citation>
    <scope>NUCLEOTIDE SEQUENCE</scope>
</reference>
<evidence type="ECO:0000313" key="2">
    <source>
        <dbReference type="EMBL" id="GJS82024.1"/>
    </source>
</evidence>
<keyword evidence="1" id="KW-0812">Transmembrane</keyword>
<evidence type="ECO:0008006" key="4">
    <source>
        <dbReference type="Google" id="ProtNLM"/>
    </source>
</evidence>
<keyword evidence="1" id="KW-0472">Membrane</keyword>
<dbReference type="EMBL" id="BQNB010010792">
    <property type="protein sequence ID" value="GJS82024.1"/>
    <property type="molecule type" value="Genomic_DNA"/>
</dbReference>
<accession>A0ABQ4YVZ3</accession>
<comment type="caution">
    <text evidence="2">The sequence shown here is derived from an EMBL/GenBank/DDBJ whole genome shotgun (WGS) entry which is preliminary data.</text>
</comment>
<feature type="transmembrane region" description="Helical" evidence="1">
    <location>
        <begin position="53"/>
        <end position="81"/>
    </location>
</feature>
<dbReference type="Proteomes" id="UP001151760">
    <property type="component" value="Unassembled WGS sequence"/>
</dbReference>
<proteinExistence type="predicted"/>
<reference evidence="2" key="1">
    <citation type="journal article" date="2022" name="Int. J. Mol. Sci.">
        <title>Draft Genome of Tanacetum Coccineum: Genomic Comparison of Closely Related Tanacetum-Family Plants.</title>
        <authorList>
            <person name="Yamashiro T."/>
            <person name="Shiraishi A."/>
            <person name="Nakayama K."/>
            <person name="Satake H."/>
        </authorList>
    </citation>
    <scope>NUCLEOTIDE SEQUENCE</scope>
</reference>
<gene>
    <name evidence="2" type="ORF">Tco_0748565</name>
</gene>
<organism evidence="2 3">
    <name type="scientific">Tanacetum coccineum</name>
    <dbReference type="NCBI Taxonomy" id="301880"/>
    <lineage>
        <taxon>Eukaryota</taxon>
        <taxon>Viridiplantae</taxon>
        <taxon>Streptophyta</taxon>
        <taxon>Embryophyta</taxon>
        <taxon>Tracheophyta</taxon>
        <taxon>Spermatophyta</taxon>
        <taxon>Magnoliopsida</taxon>
        <taxon>eudicotyledons</taxon>
        <taxon>Gunneridae</taxon>
        <taxon>Pentapetalae</taxon>
        <taxon>asterids</taxon>
        <taxon>campanulids</taxon>
        <taxon>Asterales</taxon>
        <taxon>Asteraceae</taxon>
        <taxon>Asteroideae</taxon>
        <taxon>Anthemideae</taxon>
        <taxon>Anthemidinae</taxon>
        <taxon>Tanacetum</taxon>
    </lineage>
</organism>
<keyword evidence="3" id="KW-1185">Reference proteome</keyword>
<keyword evidence="1" id="KW-1133">Transmembrane helix</keyword>
<evidence type="ECO:0000256" key="1">
    <source>
        <dbReference type="SAM" id="Phobius"/>
    </source>
</evidence>
<sequence length="240" mass="25631">MFLAPTVSSLMAYFVAILTPNSARSCVMQSTLPTKGMRSIISTVSIILKDFMIFYFAVDVIVVAIIGVVVFVMIIGIVVVVGGVPSIIKLSFVIIGWACAFHQDKASSVKVPVANVTLFSSAHLLHENTDSVRVPVRLLGLLALAMATVCASMAVVRSAISCRMTSKVCPWFSDLRLVGGILSTSENRYSSGTKKYQGSNSSDCGNTGDGVKIAGEVIGSDDEIEFSEVLKELLPDEARK</sequence>
<feature type="transmembrane region" description="Helical" evidence="1">
    <location>
        <begin position="138"/>
        <end position="160"/>
    </location>
</feature>
<evidence type="ECO:0000313" key="3">
    <source>
        <dbReference type="Proteomes" id="UP001151760"/>
    </source>
</evidence>